<dbReference type="Proteomes" id="UP000501690">
    <property type="component" value="Linkage Group LG11"/>
</dbReference>
<feature type="compositionally biased region" description="Polar residues" evidence="1">
    <location>
        <begin position="205"/>
        <end position="219"/>
    </location>
</feature>
<evidence type="ECO:0000256" key="1">
    <source>
        <dbReference type="SAM" id="MobiDB-lite"/>
    </source>
</evidence>
<organism evidence="2 3">
    <name type="scientific">Vigna unguiculata</name>
    <name type="common">Cowpea</name>
    <dbReference type="NCBI Taxonomy" id="3917"/>
    <lineage>
        <taxon>Eukaryota</taxon>
        <taxon>Viridiplantae</taxon>
        <taxon>Streptophyta</taxon>
        <taxon>Embryophyta</taxon>
        <taxon>Tracheophyta</taxon>
        <taxon>Spermatophyta</taxon>
        <taxon>Magnoliopsida</taxon>
        <taxon>eudicotyledons</taxon>
        <taxon>Gunneridae</taxon>
        <taxon>Pentapetalae</taxon>
        <taxon>rosids</taxon>
        <taxon>fabids</taxon>
        <taxon>Fabales</taxon>
        <taxon>Fabaceae</taxon>
        <taxon>Papilionoideae</taxon>
        <taxon>50 kb inversion clade</taxon>
        <taxon>NPAAA clade</taxon>
        <taxon>indigoferoid/millettioid clade</taxon>
        <taxon>Phaseoleae</taxon>
        <taxon>Vigna</taxon>
    </lineage>
</organism>
<name>A0A4D6NN00_VIGUN</name>
<accession>A0A4D6NN00</accession>
<feature type="region of interest" description="Disordered" evidence="1">
    <location>
        <begin position="197"/>
        <end position="219"/>
    </location>
</feature>
<protein>
    <submittedName>
        <fullName evidence="2">Uncharacterized protein</fullName>
    </submittedName>
</protein>
<evidence type="ECO:0000313" key="3">
    <source>
        <dbReference type="Proteomes" id="UP000501690"/>
    </source>
</evidence>
<reference evidence="2 3" key="1">
    <citation type="submission" date="2019-04" db="EMBL/GenBank/DDBJ databases">
        <title>An improved genome assembly and genetic linkage map for asparagus bean, Vigna unguiculata ssp. sesquipedialis.</title>
        <authorList>
            <person name="Xia Q."/>
            <person name="Zhang R."/>
            <person name="Dong Y."/>
        </authorList>
    </citation>
    <scope>NUCLEOTIDE SEQUENCE [LARGE SCALE GENOMIC DNA]</scope>
    <source>
        <tissue evidence="2">Leaf</tissue>
    </source>
</reference>
<sequence>MLSQCLFPQFILQLYLQEKEYFKTNLVDMEEHADLHLSTYSAKKPNFFTLPPSVMRHIAWNEERGAAGSDAGARSKQMSNVTLTDVDIRCQHPVTLFLLQFSSCGCRHPRQATKSGPPGDSNENNGLLECVRLAVKVVPPGDVCIISVFEELLSCGSGWRVLPVVSSITCIINCSRVKKYTIIGKHKHKGRVIEYEPPHSYHHMPNTSHEPTRSWHNIS</sequence>
<proteinExistence type="predicted"/>
<gene>
    <name evidence="2" type="ORF">DEO72_LG11g1310</name>
</gene>
<keyword evidence="3" id="KW-1185">Reference proteome</keyword>
<dbReference type="EMBL" id="CP039355">
    <property type="protein sequence ID" value="QCE14311.1"/>
    <property type="molecule type" value="Genomic_DNA"/>
</dbReference>
<dbReference type="AlphaFoldDB" id="A0A4D6NN00"/>
<evidence type="ECO:0000313" key="2">
    <source>
        <dbReference type="EMBL" id="QCE14311.1"/>
    </source>
</evidence>